<name>A0A2V5L417_9MICC</name>
<evidence type="ECO:0000313" key="4">
    <source>
        <dbReference type="Proteomes" id="UP000247832"/>
    </source>
</evidence>
<dbReference type="Pfam" id="PF24837">
    <property type="entry name" value="AMIN-like"/>
    <property type="match status" value="1"/>
</dbReference>
<keyword evidence="4" id="KW-1185">Reference proteome</keyword>
<evidence type="ECO:0000256" key="1">
    <source>
        <dbReference type="SAM" id="SignalP"/>
    </source>
</evidence>
<dbReference type="InterPro" id="IPR056303">
    <property type="entry name" value="AMIN-like"/>
</dbReference>
<dbReference type="Proteomes" id="UP000247832">
    <property type="component" value="Unassembled WGS sequence"/>
</dbReference>
<comment type="caution">
    <text evidence="3">The sequence shown here is derived from an EMBL/GenBank/DDBJ whole genome shotgun (WGS) entry which is preliminary data.</text>
</comment>
<gene>
    <name evidence="3" type="ORF">CVV68_20505</name>
</gene>
<dbReference type="OrthoDB" id="3393679at2"/>
<protein>
    <recommendedName>
        <fullName evidence="2">AMIN-like domain-containing protein</fullName>
    </recommendedName>
</protein>
<accession>A0A2V5L417</accession>
<dbReference type="EMBL" id="QJVD01000036">
    <property type="protein sequence ID" value="PYI64874.1"/>
    <property type="molecule type" value="Genomic_DNA"/>
</dbReference>
<evidence type="ECO:0000313" key="3">
    <source>
        <dbReference type="EMBL" id="PYI64874.1"/>
    </source>
</evidence>
<evidence type="ECO:0000259" key="2">
    <source>
        <dbReference type="Pfam" id="PF24837"/>
    </source>
</evidence>
<organism evidence="3 4">
    <name type="scientific">Arthrobacter livingstonensis</name>
    <dbReference type="NCBI Taxonomy" id="670078"/>
    <lineage>
        <taxon>Bacteria</taxon>
        <taxon>Bacillati</taxon>
        <taxon>Actinomycetota</taxon>
        <taxon>Actinomycetes</taxon>
        <taxon>Micrococcales</taxon>
        <taxon>Micrococcaceae</taxon>
        <taxon>Arthrobacter</taxon>
    </lineage>
</organism>
<reference evidence="3 4" key="1">
    <citation type="submission" date="2018-05" db="EMBL/GenBank/DDBJ databases">
        <title>Genetic diversity of glacier-inhabiting Cryobacterium bacteria in China and description of Cryobacterium mengkeensis sp. nov. and Arthrobacter glacialis sp. nov.</title>
        <authorList>
            <person name="Liu Q."/>
            <person name="Xin Y.-H."/>
        </authorList>
    </citation>
    <scope>NUCLEOTIDE SEQUENCE [LARGE SCALE GENOMIC DNA]</scope>
    <source>
        <strain evidence="3 4">LI2</strain>
    </source>
</reference>
<feature type="chain" id="PRO_5016173298" description="AMIN-like domain-containing protein" evidence="1">
    <location>
        <begin position="28"/>
        <end position="182"/>
    </location>
</feature>
<dbReference type="AlphaFoldDB" id="A0A2V5L417"/>
<sequence>MRKFKSWLAVLGLLVAFFVVAPSQAQAAPYCGITWGSLAKSAGKLSSAPITSVRAGRHACFDRLVVDINGHGGGHMVRYVATVHREGSGTAVLLRGGAFLQVTVKDPAYIVATGAQAYRPANPNELVNTAGYSALRQVALAGSFESQTTLGVGVRARLPFTVFVLNGPGNQTRLVIDVAHRW</sequence>
<feature type="signal peptide" evidence="1">
    <location>
        <begin position="1"/>
        <end position="27"/>
    </location>
</feature>
<keyword evidence="1" id="KW-0732">Signal</keyword>
<feature type="domain" description="AMIN-like" evidence="2">
    <location>
        <begin position="49"/>
        <end position="180"/>
    </location>
</feature>
<dbReference type="RefSeq" id="WP_110502858.1">
    <property type="nucleotide sequence ID" value="NZ_QJVD01000036.1"/>
</dbReference>
<proteinExistence type="predicted"/>